<evidence type="ECO:0000256" key="1">
    <source>
        <dbReference type="SAM" id="MobiDB-lite"/>
    </source>
</evidence>
<evidence type="ECO:0000313" key="3">
    <source>
        <dbReference type="Proteomes" id="UP001596548"/>
    </source>
</evidence>
<proteinExistence type="predicted"/>
<dbReference type="InterPro" id="IPR036890">
    <property type="entry name" value="HATPase_C_sf"/>
</dbReference>
<reference evidence="3" key="1">
    <citation type="journal article" date="2019" name="Int. J. Syst. Evol. Microbiol.">
        <title>The Global Catalogue of Microorganisms (GCM) 10K type strain sequencing project: providing services to taxonomists for standard genome sequencing and annotation.</title>
        <authorList>
            <consortium name="The Broad Institute Genomics Platform"/>
            <consortium name="The Broad Institute Genome Sequencing Center for Infectious Disease"/>
            <person name="Wu L."/>
            <person name="Ma J."/>
        </authorList>
    </citation>
    <scope>NUCLEOTIDE SEQUENCE [LARGE SCALE GENOMIC DNA]</scope>
    <source>
        <strain evidence="3">XZYJT-10</strain>
    </source>
</reference>
<dbReference type="EMBL" id="JBHTBJ010000058">
    <property type="protein sequence ID" value="MFC7279723.1"/>
    <property type="molecule type" value="Genomic_DNA"/>
</dbReference>
<feature type="compositionally biased region" description="Low complexity" evidence="1">
    <location>
        <begin position="82"/>
        <end position="95"/>
    </location>
</feature>
<feature type="region of interest" description="Disordered" evidence="1">
    <location>
        <begin position="77"/>
        <end position="106"/>
    </location>
</feature>
<keyword evidence="3" id="KW-1185">Reference proteome</keyword>
<dbReference type="Proteomes" id="UP001596548">
    <property type="component" value="Unassembled WGS sequence"/>
</dbReference>
<protein>
    <recommendedName>
        <fullName evidence="4">Histidine kinase</fullName>
    </recommendedName>
</protein>
<gene>
    <name evidence="2" type="ORF">ACFQS1_37680</name>
</gene>
<comment type="caution">
    <text evidence="2">The sequence shown here is derived from an EMBL/GenBank/DDBJ whole genome shotgun (WGS) entry which is preliminary data.</text>
</comment>
<organism evidence="2 3">
    <name type="scientific">Paractinoplanes rhizophilus</name>
    <dbReference type="NCBI Taxonomy" id="1416877"/>
    <lineage>
        <taxon>Bacteria</taxon>
        <taxon>Bacillati</taxon>
        <taxon>Actinomycetota</taxon>
        <taxon>Actinomycetes</taxon>
        <taxon>Micromonosporales</taxon>
        <taxon>Micromonosporaceae</taxon>
        <taxon>Paractinoplanes</taxon>
    </lineage>
</organism>
<evidence type="ECO:0000313" key="2">
    <source>
        <dbReference type="EMBL" id="MFC7279723.1"/>
    </source>
</evidence>
<evidence type="ECO:0008006" key="4">
    <source>
        <dbReference type="Google" id="ProtNLM"/>
    </source>
</evidence>
<dbReference type="RefSeq" id="WP_378977318.1">
    <property type="nucleotide sequence ID" value="NZ_JBHTBJ010000058.1"/>
</dbReference>
<dbReference type="Gene3D" id="3.30.565.10">
    <property type="entry name" value="Histidine kinase-like ATPase, C-terminal domain"/>
    <property type="match status" value="1"/>
</dbReference>
<dbReference type="SUPFAM" id="SSF55874">
    <property type="entry name" value="ATPase domain of HSP90 chaperone/DNA topoisomerase II/histidine kinase"/>
    <property type="match status" value="1"/>
</dbReference>
<accession>A0ABW2I4E7</accession>
<sequence length="106" mass="11368">MVAHAGRTQITVRLAATADQVELDVVNPLVPRRRLARHGGGQGLPGMRERVQLLRGEMSAAAEGGHWRVRVRLPLHPDRRASPCCSPTTSTSSAAVCGRSSRPSPN</sequence>
<name>A0ABW2I4E7_9ACTN</name>
<dbReference type="CDD" id="cd16917">
    <property type="entry name" value="HATPase_UhpB-NarQ-NarX-like"/>
    <property type="match status" value="1"/>
</dbReference>